<protein>
    <submittedName>
        <fullName evidence="1">Uncharacterized protein</fullName>
    </submittedName>
</protein>
<proteinExistence type="predicted"/>
<accession>A0A0K2W336</accession>
<evidence type="ECO:0000313" key="1">
    <source>
        <dbReference type="EMBL" id="CDX60007.1"/>
    </source>
</evidence>
<sequence>MTRRSRGRPTPTVVDREWPHQIALPDDLCTGHNLTLIREFCGKQGLDHWTRNVQAIWPDGKYEEWRLHCFRDPAAAEAFRAHFGGIVFDPVKDREGGRALGAWRRNDEYRRILDQGPLSVPEALRS</sequence>
<reference evidence="2" key="1">
    <citation type="submission" date="2014-08" db="EMBL/GenBank/DDBJ databases">
        <authorList>
            <person name="Edwards T."/>
        </authorList>
    </citation>
    <scope>NUCLEOTIDE SEQUENCE [LARGE SCALE GENOMIC DNA]</scope>
</reference>
<organism evidence="1 2">
    <name type="scientific">Mesorhizobium plurifarium</name>
    <dbReference type="NCBI Taxonomy" id="69974"/>
    <lineage>
        <taxon>Bacteria</taxon>
        <taxon>Pseudomonadati</taxon>
        <taxon>Pseudomonadota</taxon>
        <taxon>Alphaproteobacteria</taxon>
        <taxon>Hyphomicrobiales</taxon>
        <taxon>Phyllobacteriaceae</taxon>
        <taxon>Mesorhizobium</taxon>
    </lineage>
</organism>
<gene>
    <name evidence="1" type="ORF">MPL1032_30008</name>
</gene>
<dbReference type="AlphaFoldDB" id="A0A0K2W336"/>
<dbReference type="EMBL" id="CCND01000023">
    <property type="protein sequence ID" value="CDX60007.1"/>
    <property type="molecule type" value="Genomic_DNA"/>
</dbReference>
<name>A0A0K2W336_MESPL</name>
<dbReference type="Proteomes" id="UP000182888">
    <property type="component" value="Unassembled WGS sequence"/>
</dbReference>
<evidence type="ECO:0000313" key="2">
    <source>
        <dbReference type="Proteomes" id="UP000182888"/>
    </source>
</evidence>